<dbReference type="Proteomes" id="UP000250043">
    <property type="component" value="Unassembled WGS sequence"/>
</dbReference>
<keyword evidence="3" id="KW-1185">Reference proteome</keyword>
<name>A0A8E2DMB4_9APHY</name>
<dbReference type="EMBL" id="KV722377">
    <property type="protein sequence ID" value="OCH91946.1"/>
    <property type="molecule type" value="Genomic_DNA"/>
</dbReference>
<feature type="compositionally biased region" description="Basic and acidic residues" evidence="1">
    <location>
        <begin position="106"/>
        <end position="119"/>
    </location>
</feature>
<proteinExistence type="predicted"/>
<sequence length="203" mass="22682">MSLYRRSISIIHANDPSNFFGYHVFSEFLDMAPRTARCPYNEGYKYTYRDGERSSKHREGSHISKFHRPPTKGWYDGCPTIARRNSTTQEIACPCGQYSSQNAPSVRDHANRAHERDVPRTNGTYQFSLPSSEDILMGPTQSGDRHSPAASSISECTPQPPIEAKCSVDQPSLQPSRRSHCIDHVEASISLPGRGGATHMRPC</sequence>
<evidence type="ECO:0000256" key="1">
    <source>
        <dbReference type="SAM" id="MobiDB-lite"/>
    </source>
</evidence>
<reference evidence="2 3" key="1">
    <citation type="submission" date="2016-07" db="EMBL/GenBank/DDBJ databases">
        <title>Draft genome of the white-rot fungus Obba rivulosa 3A-2.</title>
        <authorList>
            <consortium name="DOE Joint Genome Institute"/>
            <person name="Miettinen O."/>
            <person name="Riley R."/>
            <person name="Acob R."/>
            <person name="Barry K."/>
            <person name="Cullen D."/>
            <person name="De Vries R."/>
            <person name="Hainaut M."/>
            <person name="Hatakka A."/>
            <person name="Henrissat B."/>
            <person name="Hilden K."/>
            <person name="Kuo R."/>
            <person name="Labutti K."/>
            <person name="Lipzen A."/>
            <person name="Makela M.R."/>
            <person name="Sandor L."/>
            <person name="Spatafora J.W."/>
            <person name="Grigoriev I.V."/>
            <person name="Hibbett D.S."/>
        </authorList>
    </citation>
    <scope>NUCLEOTIDE SEQUENCE [LARGE SCALE GENOMIC DNA]</scope>
    <source>
        <strain evidence="2 3">3A-2</strain>
    </source>
</reference>
<evidence type="ECO:0000313" key="3">
    <source>
        <dbReference type="Proteomes" id="UP000250043"/>
    </source>
</evidence>
<feature type="region of interest" description="Disordered" evidence="1">
    <location>
        <begin position="102"/>
        <end position="124"/>
    </location>
</feature>
<dbReference type="AlphaFoldDB" id="A0A8E2DMB4"/>
<dbReference type="OrthoDB" id="10655687at2759"/>
<organism evidence="2 3">
    <name type="scientific">Obba rivulosa</name>
    <dbReference type="NCBI Taxonomy" id="1052685"/>
    <lineage>
        <taxon>Eukaryota</taxon>
        <taxon>Fungi</taxon>
        <taxon>Dikarya</taxon>
        <taxon>Basidiomycota</taxon>
        <taxon>Agaricomycotina</taxon>
        <taxon>Agaricomycetes</taxon>
        <taxon>Polyporales</taxon>
        <taxon>Gelatoporiaceae</taxon>
        <taxon>Obba</taxon>
    </lineage>
</organism>
<protein>
    <submittedName>
        <fullName evidence="2">Uncharacterized protein</fullName>
    </submittedName>
</protein>
<evidence type="ECO:0000313" key="2">
    <source>
        <dbReference type="EMBL" id="OCH91946.1"/>
    </source>
</evidence>
<feature type="region of interest" description="Disordered" evidence="1">
    <location>
        <begin position="139"/>
        <end position="158"/>
    </location>
</feature>
<gene>
    <name evidence="2" type="ORF">OBBRIDRAFT_490170</name>
</gene>
<accession>A0A8E2DMB4</accession>